<sequence>MEPKHLSSLTLSLASQDVRRVLDKQKEERQILLTQTNILFVANSALLSVLTIARLLSVFSLFSIMEVVLFSVNFTLLVNALLPRQFVISPNPENEQFLETYLVMNPEEYQLQMIVNLVETYNANKQPLNDISLSLFYAAGVTWGLALVALLHVVAVYFMPNLQRL</sequence>
<gene>
    <name evidence="3" type="ORF">DA73_0211950</name>
    <name evidence="2" type="ORF">DA73_0400036925</name>
</gene>
<dbReference type="Proteomes" id="UP000029738">
    <property type="component" value="Unassembled WGS sequence"/>
</dbReference>
<feature type="transmembrane region" description="Helical" evidence="1">
    <location>
        <begin position="31"/>
        <end position="53"/>
    </location>
</feature>
<dbReference type="EMBL" id="JHEG04000001">
    <property type="protein sequence ID" value="KAF3890414.1"/>
    <property type="molecule type" value="Genomic_DNA"/>
</dbReference>
<dbReference type="EMBL" id="JHEG02000037">
    <property type="protein sequence ID" value="KIE12270.1"/>
    <property type="molecule type" value="Genomic_DNA"/>
</dbReference>
<evidence type="ECO:0000313" key="4">
    <source>
        <dbReference type="Proteomes" id="UP000029738"/>
    </source>
</evidence>
<keyword evidence="1" id="KW-0812">Transmembrane</keyword>
<keyword evidence="1" id="KW-1133">Transmembrane helix</keyword>
<evidence type="ECO:0000256" key="1">
    <source>
        <dbReference type="SAM" id="Phobius"/>
    </source>
</evidence>
<evidence type="ECO:0000313" key="3">
    <source>
        <dbReference type="EMBL" id="KIE12270.1"/>
    </source>
</evidence>
<dbReference type="OrthoDB" id="465955at2"/>
<name>A0A0C1RJT0_9CYAN</name>
<evidence type="ECO:0000313" key="2">
    <source>
        <dbReference type="EMBL" id="KAF3890414.1"/>
    </source>
</evidence>
<accession>A0A0C1RJT0</accession>
<proteinExistence type="predicted"/>
<comment type="caution">
    <text evidence="3">The sequence shown here is derived from an EMBL/GenBank/DDBJ whole genome shotgun (WGS) entry which is preliminary data.</text>
</comment>
<feature type="transmembrane region" description="Helical" evidence="1">
    <location>
        <begin position="59"/>
        <end position="82"/>
    </location>
</feature>
<keyword evidence="1" id="KW-0472">Membrane</keyword>
<dbReference type="AlphaFoldDB" id="A0A0C1RJT0"/>
<reference evidence="2" key="2">
    <citation type="submission" date="2019-11" db="EMBL/GenBank/DDBJ databases">
        <title>Improved Assembly of Tolypothrix boutellei genome.</title>
        <authorList>
            <person name="Sarangi A.N."/>
            <person name="Mukherjee M."/>
            <person name="Ghosh S."/>
            <person name="Singh D."/>
            <person name="Das A."/>
            <person name="Kant S."/>
            <person name="Prusty A."/>
            <person name="Tripathy S."/>
        </authorList>
    </citation>
    <scope>NUCLEOTIDE SEQUENCE</scope>
    <source>
        <strain evidence="2">VB521301</strain>
    </source>
</reference>
<protein>
    <submittedName>
        <fullName evidence="3">Uncharacterized protein</fullName>
    </submittedName>
</protein>
<feature type="transmembrane region" description="Helical" evidence="1">
    <location>
        <begin position="135"/>
        <end position="159"/>
    </location>
</feature>
<keyword evidence="4" id="KW-1185">Reference proteome</keyword>
<reference evidence="3" key="1">
    <citation type="journal article" date="2015" name="Genome Announc.">
        <title>Draft Genome Sequence of Tolypothrix boutellei Strain VB521301.</title>
        <authorList>
            <person name="Chandrababunaidu M.M."/>
            <person name="Singh D."/>
            <person name="Sen D."/>
            <person name="Bhan S."/>
            <person name="Das S."/>
            <person name="Gupta A."/>
            <person name="Adhikary S.P."/>
            <person name="Tripathy S."/>
        </authorList>
    </citation>
    <scope>NUCLEOTIDE SEQUENCE</scope>
    <source>
        <strain evidence="3">VB521301</strain>
    </source>
</reference>
<organism evidence="3">
    <name type="scientific">Tolypothrix bouteillei VB521301</name>
    <dbReference type="NCBI Taxonomy" id="1479485"/>
    <lineage>
        <taxon>Bacteria</taxon>
        <taxon>Bacillati</taxon>
        <taxon>Cyanobacteriota</taxon>
        <taxon>Cyanophyceae</taxon>
        <taxon>Nostocales</taxon>
        <taxon>Tolypothrichaceae</taxon>
        <taxon>Tolypothrix</taxon>
    </lineage>
</organism>
<dbReference type="RefSeq" id="WP_038073169.1">
    <property type="nucleotide sequence ID" value="NZ_JHEG04000001.1"/>
</dbReference>
<dbReference type="STRING" id="1479485.DA73_0211950"/>